<evidence type="ECO:0000256" key="1">
    <source>
        <dbReference type="SAM" id="MobiDB-lite"/>
    </source>
</evidence>
<dbReference type="RefSeq" id="XP_066660748.1">
    <property type="nucleotide sequence ID" value="XM_066818560.1"/>
</dbReference>
<protein>
    <submittedName>
        <fullName evidence="2">Uncharacterized protein</fullName>
    </submittedName>
</protein>
<keyword evidence="3" id="KW-1185">Reference proteome</keyword>
<gene>
    <name evidence="2" type="ORF">PG997_014246</name>
</gene>
<feature type="region of interest" description="Disordered" evidence="1">
    <location>
        <begin position="358"/>
        <end position="378"/>
    </location>
</feature>
<accession>A0ABR1UWD5</accession>
<name>A0ABR1UWD5_9PEZI</name>
<dbReference type="GeneID" id="92051620"/>
<organism evidence="2 3">
    <name type="scientific">Apiospora hydei</name>
    <dbReference type="NCBI Taxonomy" id="1337664"/>
    <lineage>
        <taxon>Eukaryota</taxon>
        <taxon>Fungi</taxon>
        <taxon>Dikarya</taxon>
        <taxon>Ascomycota</taxon>
        <taxon>Pezizomycotina</taxon>
        <taxon>Sordariomycetes</taxon>
        <taxon>Xylariomycetidae</taxon>
        <taxon>Amphisphaeriales</taxon>
        <taxon>Apiosporaceae</taxon>
        <taxon>Apiospora</taxon>
    </lineage>
</organism>
<proteinExistence type="predicted"/>
<dbReference type="Proteomes" id="UP001433268">
    <property type="component" value="Unassembled WGS sequence"/>
</dbReference>
<dbReference type="EMBL" id="JAQQWN010000010">
    <property type="protein sequence ID" value="KAK8062149.1"/>
    <property type="molecule type" value="Genomic_DNA"/>
</dbReference>
<sequence length="791" mass="88165">MAQLDRTNPGPEFAPDGLLGSPCLVKAALNSFPPMEAGVTISQLIGSGAGSEERRSVLDWLCYTFEGMLVPTPSSAAIPQLSGKGSFLLLNTHARIHAAFQTALQDTGLNTGGIVAFHGTPPHNLFNIVCDGLNGNPAVFYSKEPEHSTWLISYRVKIDNPRICRGWSNSKFKNVTIMFGVEVAGSLPPDPPNEEDTIYQHALMVRYLFILPGEKFQGVASTRHSVPIEFQSYGGWVQGELITDRMREVYRKIHDGSLISEIEYGVTAESQRYSVRLSPLLRNPAVLDLLFTILYAELEVASTDQSAGSGRYPSGMSAADMMSTIDTFPLLQLLFCTWNTVHPALGTMYCKGRKHTRSYSSDSEAESPWKRRQARYPTPKGEALRKAKIIHLKRRKSCIPLSSDIPIYDPANTTIGEDAYQFVLPLAHLPELNHVALGISKTATAIVTCIYLQDNEYRACCSMEEQCDGQRIKASSNPDANFLTHLMTKQLHNELTYQETNLMRAPPERIRKFITRSAQEVNSSITTCCVQCKQPLKVTVARPTACSLECQKGYDKWPTQTKLSPLIREPHPKTLRERPSTLTNPPFPVGDMLDFVNSFPPMSPGITYERLVENGIGSSSYKRREVLKWLCSTFRGMIVPTPPSDKVTFNMPLPGHAEAAATSFLVLNTHQERQSIFEQQLNDHHNSKGGIAAFHGSPLHCVFNILCDGPNQNKISGGNVAKPATFYGADHETNSHQDTVMVRHLFLLPHAVEETYRDVYGHSYWIQDESVRAQMEETFHRIHDGRLIKDV</sequence>
<reference evidence="2 3" key="1">
    <citation type="submission" date="2023-01" db="EMBL/GenBank/DDBJ databases">
        <title>Analysis of 21 Apiospora genomes using comparative genomics revels a genus with tremendous synthesis potential of carbohydrate active enzymes and secondary metabolites.</title>
        <authorList>
            <person name="Sorensen T."/>
        </authorList>
    </citation>
    <scope>NUCLEOTIDE SEQUENCE [LARGE SCALE GENOMIC DNA]</scope>
    <source>
        <strain evidence="2 3">CBS 114990</strain>
    </source>
</reference>
<comment type="caution">
    <text evidence="2">The sequence shown here is derived from an EMBL/GenBank/DDBJ whole genome shotgun (WGS) entry which is preliminary data.</text>
</comment>
<evidence type="ECO:0000313" key="3">
    <source>
        <dbReference type="Proteomes" id="UP001433268"/>
    </source>
</evidence>
<evidence type="ECO:0000313" key="2">
    <source>
        <dbReference type="EMBL" id="KAK8062149.1"/>
    </source>
</evidence>